<dbReference type="InterPro" id="IPR041232">
    <property type="entry name" value="NPL"/>
</dbReference>
<dbReference type="GO" id="GO:0016020">
    <property type="term" value="C:membrane"/>
    <property type="evidence" value="ECO:0007669"/>
    <property type="project" value="TreeGrafter"/>
</dbReference>
<dbReference type="GO" id="GO:0005768">
    <property type="term" value="C:endosome"/>
    <property type="evidence" value="ECO:0007669"/>
    <property type="project" value="TreeGrafter"/>
</dbReference>
<dbReference type="Pfam" id="PF17800">
    <property type="entry name" value="NPL"/>
    <property type="match status" value="1"/>
</dbReference>
<sequence>MSGEITHLGFFPLITEAEVAANKNVDVILGEDELVHISQLNNTFNVVLNIAVSLDFNGYPDGVVKLHLKVDGETYMIGSLSQQKEGYMSLDLIIDENFTLSHSSNRGSVHFIGYKTPNLKTLVNEGIVSIKVADPRPQPAIPNSYRQLHVPRRLRDDFLKLAKSNTVANLETCGLLAGSKVCRQQGNVYQMTTLIIPKQKSTSTSYEMLNEEEVLKVQEDLSLISLGWIHMLLPEAVAIVVAPTDKSIPYGIFHLSDPSGLSMIRNCDQQS</sequence>
<dbReference type="AlphaFoldDB" id="A0A565APW3"/>
<name>A0A565APW3_9BRAS</name>
<evidence type="ECO:0000313" key="2">
    <source>
        <dbReference type="EMBL" id="VVA91455.1"/>
    </source>
</evidence>
<accession>A0A565APW3</accession>
<protein>
    <recommendedName>
        <fullName evidence="1">Nucleoplasmin-like domain-containing protein</fullName>
    </recommendedName>
</protein>
<evidence type="ECO:0000259" key="1">
    <source>
        <dbReference type="Pfam" id="PF17800"/>
    </source>
</evidence>
<evidence type="ECO:0000313" key="3">
    <source>
        <dbReference type="Proteomes" id="UP000489600"/>
    </source>
</evidence>
<keyword evidence="3" id="KW-1185">Reference proteome</keyword>
<dbReference type="Gene3D" id="2.60.120.340">
    <property type="entry name" value="Nucleoplasmin core domain"/>
    <property type="match status" value="1"/>
</dbReference>
<dbReference type="GO" id="GO:0070536">
    <property type="term" value="P:protein K63-linked deubiquitination"/>
    <property type="evidence" value="ECO:0007669"/>
    <property type="project" value="TreeGrafter"/>
</dbReference>
<reference evidence="2" key="1">
    <citation type="submission" date="2019-07" db="EMBL/GenBank/DDBJ databases">
        <authorList>
            <person name="Dittberner H."/>
        </authorList>
    </citation>
    <scope>NUCLEOTIDE SEQUENCE [LARGE SCALE GENOMIC DNA]</scope>
</reference>
<dbReference type="GO" id="GO:0071108">
    <property type="term" value="P:protein K48-linked deubiquitination"/>
    <property type="evidence" value="ECO:0007669"/>
    <property type="project" value="TreeGrafter"/>
</dbReference>
<feature type="domain" description="Nucleoplasmin-like" evidence="1">
    <location>
        <begin position="18"/>
        <end position="114"/>
    </location>
</feature>
<dbReference type="PANTHER" id="PTHR12947:SF18">
    <property type="entry name" value="AMSH-LIKE UBIQUITIN THIOESTERASE 3"/>
    <property type="match status" value="1"/>
</dbReference>
<dbReference type="Gene3D" id="3.40.140.10">
    <property type="entry name" value="Cytidine Deaminase, domain 2"/>
    <property type="match status" value="2"/>
</dbReference>
<gene>
    <name evidence="2" type="ORF">ANE_LOCUS1900</name>
</gene>
<dbReference type="SUPFAM" id="SSF102712">
    <property type="entry name" value="JAB1/MPN domain"/>
    <property type="match status" value="1"/>
</dbReference>
<dbReference type="PANTHER" id="PTHR12947">
    <property type="entry name" value="AMSH-LIKE PROTEASE"/>
    <property type="match status" value="1"/>
</dbReference>
<proteinExistence type="predicted"/>
<organism evidence="2 3">
    <name type="scientific">Arabis nemorensis</name>
    <dbReference type="NCBI Taxonomy" id="586526"/>
    <lineage>
        <taxon>Eukaryota</taxon>
        <taxon>Viridiplantae</taxon>
        <taxon>Streptophyta</taxon>
        <taxon>Embryophyta</taxon>
        <taxon>Tracheophyta</taxon>
        <taxon>Spermatophyta</taxon>
        <taxon>Magnoliopsida</taxon>
        <taxon>eudicotyledons</taxon>
        <taxon>Gunneridae</taxon>
        <taxon>Pentapetalae</taxon>
        <taxon>rosids</taxon>
        <taxon>malvids</taxon>
        <taxon>Brassicales</taxon>
        <taxon>Brassicaceae</taxon>
        <taxon>Arabideae</taxon>
        <taxon>Arabis</taxon>
    </lineage>
</organism>
<dbReference type="OrthoDB" id="2019803at2759"/>
<dbReference type="EMBL" id="CABITT030000001">
    <property type="protein sequence ID" value="VVA91455.1"/>
    <property type="molecule type" value="Genomic_DNA"/>
</dbReference>
<dbReference type="Proteomes" id="UP000489600">
    <property type="component" value="Unassembled WGS sequence"/>
</dbReference>
<comment type="caution">
    <text evidence="2">The sequence shown here is derived from an EMBL/GenBank/DDBJ whole genome shotgun (WGS) entry which is preliminary data.</text>
</comment>